<evidence type="ECO:0000313" key="2">
    <source>
        <dbReference type="Proteomes" id="UP000268623"/>
    </source>
</evidence>
<sequence length="78" mass="8800">MIVAEWTRFEVLKKRSDRASPSLKLPGGHWKSPSLRDGPLNNLFKNVILTTNEIKLCSDLLASFGYEIRQALQICRGA</sequence>
<evidence type="ECO:0000313" key="1">
    <source>
        <dbReference type="EMBL" id="RNJ49106.1"/>
    </source>
</evidence>
<dbReference type="EMBL" id="QWDD01000001">
    <property type="protein sequence ID" value="RNJ49106.1"/>
    <property type="molecule type" value="Genomic_DNA"/>
</dbReference>
<protein>
    <submittedName>
        <fullName evidence="1">Uncharacterized protein</fullName>
    </submittedName>
</protein>
<dbReference type="RefSeq" id="WP_123175088.1">
    <property type="nucleotide sequence ID" value="NZ_QWDD01000001.1"/>
</dbReference>
<accession>A0A3M9XMU9</accession>
<name>A0A3M9XMU9_9HYPH</name>
<dbReference type="AlphaFoldDB" id="A0A3M9XMU9"/>
<gene>
    <name evidence="1" type="ORF">D1O30_05330</name>
</gene>
<reference evidence="1 2" key="1">
    <citation type="submission" date="2018-08" db="EMBL/GenBank/DDBJ databases">
        <title>Genome sequence of Methylocystis hirsuta CSC1, a methanotroph able to accumulate PHAs.</title>
        <authorList>
            <person name="Bordel S."/>
            <person name="Rodriguez E."/>
            <person name="Gancedo J."/>
            <person name="Munoz R."/>
        </authorList>
    </citation>
    <scope>NUCLEOTIDE SEQUENCE [LARGE SCALE GENOMIC DNA]</scope>
    <source>
        <strain evidence="1 2">CSC1</strain>
    </source>
</reference>
<dbReference type="Proteomes" id="UP000268623">
    <property type="component" value="Unassembled WGS sequence"/>
</dbReference>
<organism evidence="1 2">
    <name type="scientific">Methylocystis hirsuta</name>
    <dbReference type="NCBI Taxonomy" id="369798"/>
    <lineage>
        <taxon>Bacteria</taxon>
        <taxon>Pseudomonadati</taxon>
        <taxon>Pseudomonadota</taxon>
        <taxon>Alphaproteobacteria</taxon>
        <taxon>Hyphomicrobiales</taxon>
        <taxon>Methylocystaceae</taxon>
        <taxon>Methylocystis</taxon>
    </lineage>
</organism>
<keyword evidence="2" id="KW-1185">Reference proteome</keyword>
<proteinExistence type="predicted"/>
<comment type="caution">
    <text evidence="1">The sequence shown here is derived from an EMBL/GenBank/DDBJ whole genome shotgun (WGS) entry which is preliminary data.</text>
</comment>